<dbReference type="PROSITE" id="PS50003">
    <property type="entry name" value="PH_DOMAIN"/>
    <property type="match status" value="1"/>
</dbReference>
<feature type="compositionally biased region" description="Polar residues" evidence="1">
    <location>
        <begin position="488"/>
        <end position="502"/>
    </location>
</feature>
<dbReference type="InterPro" id="IPR023394">
    <property type="entry name" value="Sec7_C_sf"/>
</dbReference>
<dbReference type="SUPFAM" id="SSF50729">
    <property type="entry name" value="PH domain-like"/>
    <property type="match status" value="1"/>
</dbReference>
<evidence type="ECO:0000259" key="2">
    <source>
        <dbReference type="PROSITE" id="PS50003"/>
    </source>
</evidence>
<dbReference type="SMART" id="SM00222">
    <property type="entry name" value="Sec7"/>
    <property type="match status" value="1"/>
</dbReference>
<dbReference type="Gene3D" id="1.10.1000.11">
    <property type="entry name" value="Arf Nucleotide-binding Site Opener,domain 2"/>
    <property type="match status" value="1"/>
</dbReference>
<protein>
    <submittedName>
        <fullName evidence="5">PH and SEC7 domain-containing protein 1</fullName>
    </submittedName>
</protein>
<evidence type="ECO:0000256" key="1">
    <source>
        <dbReference type="SAM" id="MobiDB-lite"/>
    </source>
</evidence>
<feature type="domain" description="PH" evidence="2">
    <location>
        <begin position="545"/>
        <end position="658"/>
    </location>
</feature>
<organism evidence="4 5">
    <name type="scientific">Globodera rostochiensis</name>
    <name type="common">Golden nematode worm</name>
    <name type="synonym">Heterodera rostochiensis</name>
    <dbReference type="NCBI Taxonomy" id="31243"/>
    <lineage>
        <taxon>Eukaryota</taxon>
        <taxon>Metazoa</taxon>
        <taxon>Ecdysozoa</taxon>
        <taxon>Nematoda</taxon>
        <taxon>Chromadorea</taxon>
        <taxon>Rhabditida</taxon>
        <taxon>Tylenchina</taxon>
        <taxon>Tylenchomorpha</taxon>
        <taxon>Tylenchoidea</taxon>
        <taxon>Heteroderidae</taxon>
        <taxon>Heteroderinae</taxon>
        <taxon>Globodera</taxon>
    </lineage>
</organism>
<dbReference type="InterPro" id="IPR035999">
    <property type="entry name" value="Sec7_dom_sf"/>
</dbReference>
<dbReference type="PANTHER" id="PTHR10663:SF376">
    <property type="entry name" value="PH AND SEC7 DOMAIN-CONTAINING PROTEIN"/>
    <property type="match status" value="1"/>
</dbReference>
<dbReference type="Pfam" id="PF01369">
    <property type="entry name" value="Sec7"/>
    <property type="match status" value="1"/>
</dbReference>
<dbReference type="InterPro" id="IPR001849">
    <property type="entry name" value="PH_domain"/>
</dbReference>
<reference evidence="5" key="1">
    <citation type="submission" date="2022-11" db="UniProtKB">
        <authorList>
            <consortium name="WormBaseParasite"/>
        </authorList>
    </citation>
    <scope>IDENTIFICATION</scope>
</reference>
<dbReference type="SMART" id="SM00233">
    <property type="entry name" value="PH"/>
    <property type="match status" value="1"/>
</dbReference>
<sequence length="846" mass="94552">MTTEVLFTSTPKSSNNGKVALIHGKGGEQFKNIGKSEHSRVSLPVDDDAVLNPQRITTMVRDGRRISGSSESSEKGSPKTVRSPRCEAFVMTGEKMLSLNPKISPCYAKMCQNQLPPTVEVDSSLRDQRQLTANLFDAFPSLHHRSGERRRLKEISPVPVSGSHSEHVLDIVTEKNEIGAFDSGCDDHPSNNGGPAIEQQLLLRDSNRTMALDEKESAVYVGNIPSTTHRQPILASHVSQASQSTPVTPSRGSQADIRQKHCAAVMSNEMETAIIDGSQNGNDPCYSQQQKLREKTLFASSKIGSSTATRSSDVLLASSNSQQNVAYPLETIARMAKHLFTHQDGFRGIKIAAFLVKRDQLSKRIAREFLALFNFAGLRVDVALRSFLAHVQLCGDTFEREKLLEHFAERYFECNPTVFSSADDAQMLASALLLLSADLHGKVYDPSRKAMSCREFIDNMTHLEHNKYGHAMLRELFVAVSEQPFNCQTGSDETEESVQSTSTDRKHERRFSRVLSSKRRGSSATSELRTGGSLAGTAVDPEQQVDYKHGWLLRKSIYDADGKRTPLGRRKWQMHYATVRGMVLYLHQNEHSFSSAGRYVTFRNCILLHHALAEHCRDYKKRRNVFHLRTAQLGESLFQTSEPAEVQRWCDAINYVAAAFSTPALPAPVGATGLVSFYKPHLPSTATHLSIPDQLRAHEQRMEETALNLARLREEAPPMKARGRVVHEYFYKERFLEIEKSRYSMYVSILREKLSRASSAIRCGDSFSSNAMFLSGKRAVPNGGNSSNFEETNRDGRYNNINREECGVANNKQLKQPTSNFGPIGNHNTILLKVRFNASTKKLSHQ</sequence>
<dbReference type="WBParaSite" id="Gr19_v10_g5034.t1">
    <property type="protein sequence ID" value="Gr19_v10_g5034.t1"/>
    <property type="gene ID" value="Gr19_v10_g5034"/>
</dbReference>
<keyword evidence="4" id="KW-1185">Reference proteome</keyword>
<dbReference type="PROSITE" id="PS50190">
    <property type="entry name" value="SEC7"/>
    <property type="match status" value="1"/>
</dbReference>
<feature type="region of interest" description="Disordered" evidence="1">
    <location>
        <begin position="488"/>
        <end position="535"/>
    </location>
</feature>
<dbReference type="CDD" id="cd13295">
    <property type="entry name" value="PH_EFA6"/>
    <property type="match status" value="1"/>
</dbReference>
<feature type="region of interest" description="Disordered" evidence="1">
    <location>
        <begin position="60"/>
        <end position="83"/>
    </location>
</feature>
<dbReference type="InterPro" id="IPR011993">
    <property type="entry name" value="PH-like_dom_sf"/>
</dbReference>
<dbReference type="SUPFAM" id="SSF48425">
    <property type="entry name" value="Sec7 domain"/>
    <property type="match status" value="1"/>
</dbReference>
<evidence type="ECO:0000313" key="4">
    <source>
        <dbReference type="Proteomes" id="UP000887572"/>
    </source>
</evidence>
<evidence type="ECO:0000259" key="3">
    <source>
        <dbReference type="PROSITE" id="PS50190"/>
    </source>
</evidence>
<name>A0A914HXV4_GLORO</name>
<feature type="compositionally biased region" description="Basic residues" evidence="1">
    <location>
        <begin position="507"/>
        <end position="521"/>
    </location>
</feature>
<evidence type="ECO:0000313" key="5">
    <source>
        <dbReference type="WBParaSite" id="Gr19_v10_g5034.t1"/>
    </source>
</evidence>
<dbReference type="InterPro" id="IPR041681">
    <property type="entry name" value="PH_9"/>
</dbReference>
<dbReference type="AlphaFoldDB" id="A0A914HXV4"/>
<dbReference type="PANTHER" id="PTHR10663">
    <property type="entry name" value="GUANYL-NUCLEOTIDE EXCHANGE FACTOR"/>
    <property type="match status" value="1"/>
</dbReference>
<dbReference type="Pfam" id="PF15410">
    <property type="entry name" value="PH_9"/>
    <property type="match status" value="1"/>
</dbReference>
<dbReference type="InterPro" id="IPR000904">
    <property type="entry name" value="Sec7_dom"/>
</dbReference>
<feature type="domain" description="SEC7" evidence="3">
    <location>
        <begin position="286"/>
        <end position="483"/>
    </location>
</feature>
<proteinExistence type="predicted"/>
<accession>A0A914HXV4</accession>
<dbReference type="Proteomes" id="UP000887572">
    <property type="component" value="Unplaced"/>
</dbReference>
<dbReference type="GO" id="GO:0032012">
    <property type="term" value="P:regulation of ARF protein signal transduction"/>
    <property type="evidence" value="ECO:0007669"/>
    <property type="project" value="InterPro"/>
</dbReference>
<dbReference type="GO" id="GO:0005085">
    <property type="term" value="F:guanyl-nucleotide exchange factor activity"/>
    <property type="evidence" value="ECO:0007669"/>
    <property type="project" value="InterPro"/>
</dbReference>
<dbReference type="Gene3D" id="2.30.29.30">
    <property type="entry name" value="Pleckstrin-homology domain (PH domain)/Phosphotyrosine-binding domain (PTB)"/>
    <property type="match status" value="1"/>
</dbReference>